<sequence length="193" mass="20281">MNPDNPTPQNLAANFIEALQAHARVAVITGVILLLCGLLAVAAPLAAGVSITILVGLLLAVGGIGQCLLAFRTGAFGKSLLVLLIGLLTVIAGMYLLTQPLEGLEAITLFLAAYFLATGVFELLAAMQMRPTPGWGWMLFNGLVTLVLGLIIWRQFPLSGVWAVGILFGLKLMMGGWWLVVLGRSAGKATQGK</sequence>
<dbReference type="Pfam" id="PF03729">
    <property type="entry name" value="DUF308"/>
    <property type="match status" value="1"/>
</dbReference>
<gene>
    <name evidence="2" type="ORF">SAMN05216296_0784</name>
</gene>
<feature type="transmembrane region" description="Helical" evidence="1">
    <location>
        <begin position="104"/>
        <end position="125"/>
    </location>
</feature>
<evidence type="ECO:0000256" key="1">
    <source>
        <dbReference type="SAM" id="Phobius"/>
    </source>
</evidence>
<dbReference type="GO" id="GO:0005886">
    <property type="term" value="C:plasma membrane"/>
    <property type="evidence" value="ECO:0007669"/>
    <property type="project" value="TreeGrafter"/>
</dbReference>
<feature type="transmembrane region" description="Helical" evidence="1">
    <location>
        <begin position="51"/>
        <end position="71"/>
    </location>
</feature>
<dbReference type="InterPro" id="IPR052712">
    <property type="entry name" value="Acid_resist_chaperone_HdeD"/>
</dbReference>
<dbReference type="OrthoDB" id="9815400at2"/>
<reference evidence="3" key="1">
    <citation type="submission" date="2016-10" db="EMBL/GenBank/DDBJ databases">
        <authorList>
            <person name="Varghese N."/>
            <person name="Submissions S."/>
        </authorList>
    </citation>
    <scope>NUCLEOTIDE SEQUENCE [LARGE SCALE GENOMIC DNA]</scope>
    <source>
        <strain evidence="3">DSM 17875</strain>
    </source>
</reference>
<organism evidence="2 3">
    <name type="scientific">Pseudomonas pohangensis</name>
    <dbReference type="NCBI Taxonomy" id="364197"/>
    <lineage>
        <taxon>Bacteria</taxon>
        <taxon>Pseudomonadati</taxon>
        <taxon>Pseudomonadota</taxon>
        <taxon>Gammaproteobacteria</taxon>
        <taxon>Pseudomonadales</taxon>
        <taxon>Pseudomonadaceae</taxon>
        <taxon>Pseudomonas</taxon>
    </lineage>
</organism>
<feature type="transmembrane region" description="Helical" evidence="1">
    <location>
        <begin position="137"/>
        <end position="156"/>
    </location>
</feature>
<dbReference type="InterPro" id="IPR005325">
    <property type="entry name" value="DUF308_memb"/>
</dbReference>
<name>A0A1H2EHA9_9PSED</name>
<dbReference type="RefSeq" id="WP_157718780.1">
    <property type="nucleotide sequence ID" value="NZ_LT629785.1"/>
</dbReference>
<dbReference type="PANTHER" id="PTHR34989">
    <property type="entry name" value="PROTEIN HDED"/>
    <property type="match status" value="1"/>
</dbReference>
<protein>
    <submittedName>
        <fullName evidence="2">Uncharacterized membrane protein HdeD, DUF308 family</fullName>
    </submittedName>
</protein>
<dbReference type="EMBL" id="LT629785">
    <property type="protein sequence ID" value="SDT94507.1"/>
    <property type="molecule type" value="Genomic_DNA"/>
</dbReference>
<keyword evidence="1" id="KW-1133">Transmembrane helix</keyword>
<evidence type="ECO:0000313" key="3">
    <source>
        <dbReference type="Proteomes" id="UP000243232"/>
    </source>
</evidence>
<feature type="transmembrane region" description="Helical" evidence="1">
    <location>
        <begin position="162"/>
        <end position="183"/>
    </location>
</feature>
<evidence type="ECO:0000313" key="2">
    <source>
        <dbReference type="EMBL" id="SDT94507.1"/>
    </source>
</evidence>
<dbReference type="STRING" id="364197.SAMN05216296_0784"/>
<keyword evidence="3" id="KW-1185">Reference proteome</keyword>
<keyword evidence="1" id="KW-0812">Transmembrane</keyword>
<dbReference type="PANTHER" id="PTHR34989:SF1">
    <property type="entry name" value="PROTEIN HDED"/>
    <property type="match status" value="1"/>
</dbReference>
<feature type="transmembrane region" description="Helical" evidence="1">
    <location>
        <begin position="80"/>
        <end position="98"/>
    </location>
</feature>
<keyword evidence="1" id="KW-0472">Membrane</keyword>
<dbReference type="AlphaFoldDB" id="A0A1H2EHA9"/>
<proteinExistence type="predicted"/>
<dbReference type="Proteomes" id="UP000243232">
    <property type="component" value="Chromosome I"/>
</dbReference>
<accession>A0A1H2EHA9</accession>
<feature type="transmembrane region" description="Helical" evidence="1">
    <location>
        <begin position="25"/>
        <end position="45"/>
    </location>
</feature>